<dbReference type="GO" id="GO:0016787">
    <property type="term" value="F:hydrolase activity"/>
    <property type="evidence" value="ECO:0007669"/>
    <property type="project" value="UniProtKB-KW"/>
</dbReference>
<dbReference type="EMBL" id="CP078078">
    <property type="protein sequence ID" value="UPL19524.1"/>
    <property type="molecule type" value="Genomic_DNA"/>
</dbReference>
<proteinExistence type="predicted"/>
<protein>
    <submittedName>
        <fullName evidence="1">Alpha/beta hydrolase</fullName>
    </submittedName>
</protein>
<dbReference type="SUPFAM" id="SSF53474">
    <property type="entry name" value="alpha/beta-Hydrolases"/>
    <property type="match status" value="1"/>
</dbReference>
<keyword evidence="1" id="KW-0378">Hydrolase</keyword>
<reference evidence="1 2" key="1">
    <citation type="submission" date="2021-06" db="EMBL/GenBank/DDBJ databases">
        <title>Genome-based taxonomic framework of Microbacterium strains isolated from marine environment, the description of four new species and reclassification of four preexisting species.</title>
        <authorList>
            <person name="Lee S.D."/>
            <person name="Kim S.-M."/>
            <person name="Byeon Y.-S."/>
            <person name="Yang H.L."/>
            <person name="Kim I.S."/>
        </authorList>
    </citation>
    <scope>NUCLEOTIDE SEQUENCE [LARGE SCALE GENOMIC DNA]</scope>
    <source>
        <strain evidence="1 2">KSW4-10</strain>
    </source>
</reference>
<gene>
    <name evidence="1" type="ORF">KV397_08100</name>
</gene>
<accession>A0ABY4J3Y4</accession>
<evidence type="ECO:0000313" key="2">
    <source>
        <dbReference type="Proteomes" id="UP000830631"/>
    </source>
</evidence>
<dbReference type="Proteomes" id="UP000830631">
    <property type="component" value="Chromosome"/>
</dbReference>
<keyword evidence="2" id="KW-1185">Reference proteome</keyword>
<dbReference type="InterPro" id="IPR029058">
    <property type="entry name" value="AB_hydrolase_fold"/>
</dbReference>
<sequence>MFDRTDPASFTSGSGARIVVLPGVYETWKFMQPLVAAMHERGHPVQVVDTLHRNRRPVVEMAQSVGDFLERHDLTDVILVAHSKGGLAGKLVMTGPAAGRVRSMLAIATPFGGSSYARLMLSRTLREFAPDDPGIVSLTQRRSVNDRIVSIYAEFDPHIPEGSELVGAKNVRLDTGGHFRILAHPRVLAELAVLAEEP</sequence>
<evidence type="ECO:0000313" key="1">
    <source>
        <dbReference type="EMBL" id="UPL19524.1"/>
    </source>
</evidence>
<dbReference type="Gene3D" id="3.40.50.1820">
    <property type="entry name" value="alpha/beta hydrolase"/>
    <property type="match status" value="1"/>
</dbReference>
<name>A0ABY4J3Y4_9MICO</name>
<organism evidence="1 2">
    <name type="scientific">Microbacterium aurugineum</name>
    <dbReference type="NCBI Taxonomy" id="2851642"/>
    <lineage>
        <taxon>Bacteria</taxon>
        <taxon>Bacillati</taxon>
        <taxon>Actinomycetota</taxon>
        <taxon>Actinomycetes</taxon>
        <taxon>Micrococcales</taxon>
        <taxon>Microbacteriaceae</taxon>
        <taxon>Microbacterium</taxon>
    </lineage>
</organism>